<comment type="caution">
    <text evidence="1">The sequence shown here is derived from an EMBL/GenBank/DDBJ whole genome shotgun (WGS) entry which is preliminary data.</text>
</comment>
<dbReference type="AlphaFoldDB" id="X1TKC1"/>
<name>X1TKC1_9ZZZZ</name>
<proteinExistence type="predicted"/>
<reference evidence="1" key="1">
    <citation type="journal article" date="2014" name="Front. Microbiol.">
        <title>High frequency of phylogenetically diverse reductive dehalogenase-homologous genes in deep subseafloor sedimentary metagenomes.</title>
        <authorList>
            <person name="Kawai M."/>
            <person name="Futagami T."/>
            <person name="Toyoda A."/>
            <person name="Takaki Y."/>
            <person name="Nishi S."/>
            <person name="Hori S."/>
            <person name="Arai W."/>
            <person name="Tsubouchi T."/>
            <person name="Morono Y."/>
            <person name="Uchiyama I."/>
            <person name="Ito T."/>
            <person name="Fujiyama A."/>
            <person name="Inagaki F."/>
            <person name="Takami H."/>
        </authorList>
    </citation>
    <scope>NUCLEOTIDE SEQUENCE</scope>
    <source>
        <strain evidence="1">Expedition CK06-06</strain>
    </source>
</reference>
<protein>
    <submittedName>
        <fullName evidence="1">Uncharacterized protein</fullName>
    </submittedName>
</protein>
<dbReference type="EMBL" id="BARW01012107">
    <property type="protein sequence ID" value="GAI80454.1"/>
    <property type="molecule type" value="Genomic_DNA"/>
</dbReference>
<gene>
    <name evidence="1" type="ORF">S12H4_22986</name>
</gene>
<feature type="non-terminal residue" evidence="1">
    <location>
        <position position="1"/>
    </location>
</feature>
<sequence>TDWNYGLVLEEENPAAQFEFVQRSWPENNQPFVADVVRESNKALSSIKEIEISGTENGYVVLKVGSGKYQFTANK</sequence>
<accession>X1TKC1</accession>
<evidence type="ECO:0000313" key="1">
    <source>
        <dbReference type="EMBL" id="GAI80454.1"/>
    </source>
</evidence>
<organism evidence="1">
    <name type="scientific">marine sediment metagenome</name>
    <dbReference type="NCBI Taxonomy" id="412755"/>
    <lineage>
        <taxon>unclassified sequences</taxon>
        <taxon>metagenomes</taxon>
        <taxon>ecological metagenomes</taxon>
    </lineage>
</organism>